<evidence type="ECO:0000256" key="9">
    <source>
        <dbReference type="ARBA" id="ARBA00023242"/>
    </source>
</evidence>
<keyword evidence="9 12" id="KW-0539">Nucleus</keyword>
<dbReference type="PANTHER" id="PTHR46510:SF1">
    <property type="entry name" value="BROMODOMAIN ADJACENT TO ZINC FINGER DOMAIN PROTEIN 1A"/>
    <property type="match status" value="1"/>
</dbReference>
<keyword evidence="4" id="KW-0862">Zinc</keyword>
<dbReference type="PROSITE" id="PS50014">
    <property type="entry name" value="BROMODOMAIN_2"/>
    <property type="match status" value="1"/>
</dbReference>
<evidence type="ECO:0000256" key="11">
    <source>
        <dbReference type="PROSITE-ProRule" id="PRU00146"/>
    </source>
</evidence>
<dbReference type="InterPro" id="IPR018501">
    <property type="entry name" value="DDT_dom"/>
</dbReference>
<dbReference type="InterPro" id="IPR036427">
    <property type="entry name" value="Bromodomain-like_sf"/>
</dbReference>
<dbReference type="InterPro" id="IPR001965">
    <property type="entry name" value="Znf_PHD"/>
</dbReference>
<dbReference type="PROSITE" id="PS50827">
    <property type="entry name" value="DDT"/>
    <property type="match status" value="1"/>
</dbReference>
<gene>
    <name evidence="18" type="primary">Acey_s0432.g1357</name>
    <name evidence="18" type="synonym">Acey-athp-2</name>
    <name evidence="18" type="ORF">Y032_0432g1357</name>
</gene>
<dbReference type="InterPro" id="IPR019787">
    <property type="entry name" value="Znf_PHD-finger"/>
</dbReference>
<evidence type="ECO:0000256" key="12">
    <source>
        <dbReference type="PROSITE-ProRule" id="PRU00475"/>
    </source>
</evidence>
<dbReference type="InterPro" id="IPR047171">
    <property type="entry name" value="BAZ1A"/>
</dbReference>
<keyword evidence="6" id="KW-0175">Coiled coil</keyword>
<dbReference type="Pfam" id="PF15613">
    <property type="entry name" value="WSD"/>
    <property type="match status" value="1"/>
</dbReference>
<dbReference type="Pfam" id="PF00439">
    <property type="entry name" value="Bromodomain"/>
    <property type="match status" value="1"/>
</dbReference>
<evidence type="ECO:0000256" key="1">
    <source>
        <dbReference type="ARBA" id="ARBA00004123"/>
    </source>
</evidence>
<name>A0A016X074_9BILA</name>
<feature type="compositionally biased region" description="Polar residues" evidence="13">
    <location>
        <begin position="1227"/>
        <end position="1243"/>
    </location>
</feature>
<evidence type="ECO:0000259" key="14">
    <source>
        <dbReference type="PROSITE" id="PS50014"/>
    </source>
</evidence>
<dbReference type="GO" id="GO:0045740">
    <property type="term" value="P:positive regulation of DNA replication"/>
    <property type="evidence" value="ECO:0007669"/>
    <property type="project" value="TreeGrafter"/>
</dbReference>
<dbReference type="PANTHER" id="PTHR46510">
    <property type="entry name" value="BROMODOMAIN ADJACENT TO ZINC FINGER DOMAIN PROTEIN 1A"/>
    <property type="match status" value="1"/>
</dbReference>
<dbReference type="InterPro" id="IPR011011">
    <property type="entry name" value="Znf_FYVE_PHD"/>
</dbReference>
<dbReference type="STRING" id="53326.A0A016X074"/>
<keyword evidence="7 10" id="KW-0103">Bromodomain</keyword>
<dbReference type="InterPro" id="IPR001487">
    <property type="entry name" value="Bromodomain"/>
</dbReference>
<evidence type="ECO:0000313" key="19">
    <source>
        <dbReference type="Proteomes" id="UP000024635"/>
    </source>
</evidence>
<feature type="compositionally biased region" description="Basic and acidic residues" evidence="13">
    <location>
        <begin position="1193"/>
        <end position="1204"/>
    </location>
</feature>
<keyword evidence="3 11" id="KW-0863">Zinc-finger</keyword>
<dbReference type="GO" id="GO:0006338">
    <property type="term" value="P:chromatin remodeling"/>
    <property type="evidence" value="ECO:0007669"/>
    <property type="project" value="InterPro"/>
</dbReference>
<feature type="domain" description="DDT" evidence="16">
    <location>
        <begin position="418"/>
        <end position="485"/>
    </location>
</feature>
<feature type="compositionally biased region" description="Basic and acidic residues" evidence="13">
    <location>
        <begin position="296"/>
        <end position="312"/>
    </location>
</feature>
<protein>
    <recommendedName>
        <fullName evidence="20">Bromodomain protein</fullName>
    </recommendedName>
</protein>
<evidence type="ECO:0000259" key="17">
    <source>
        <dbReference type="PROSITE" id="PS51136"/>
    </source>
</evidence>
<accession>A0A016X074</accession>
<evidence type="ECO:0000313" key="18">
    <source>
        <dbReference type="EMBL" id="EYC45320.1"/>
    </source>
</evidence>
<evidence type="ECO:0000256" key="13">
    <source>
        <dbReference type="SAM" id="MobiDB-lite"/>
    </source>
</evidence>
<dbReference type="SMART" id="SM00571">
    <property type="entry name" value="DDT"/>
    <property type="match status" value="1"/>
</dbReference>
<evidence type="ECO:0000256" key="6">
    <source>
        <dbReference type="ARBA" id="ARBA00023054"/>
    </source>
</evidence>
<evidence type="ECO:0000256" key="3">
    <source>
        <dbReference type="ARBA" id="ARBA00022771"/>
    </source>
</evidence>
<evidence type="ECO:0000256" key="4">
    <source>
        <dbReference type="ARBA" id="ARBA00022833"/>
    </source>
</evidence>
<dbReference type="InterPro" id="IPR018359">
    <property type="entry name" value="Bromodomain_CS"/>
</dbReference>
<dbReference type="SUPFAM" id="SSF47370">
    <property type="entry name" value="Bromodomain"/>
    <property type="match status" value="1"/>
</dbReference>
<dbReference type="Pfam" id="PF00628">
    <property type="entry name" value="PHD"/>
    <property type="match status" value="1"/>
</dbReference>
<feature type="region of interest" description="Disordered" evidence="13">
    <location>
        <begin position="1193"/>
        <end position="1312"/>
    </location>
</feature>
<dbReference type="GO" id="GO:0000228">
    <property type="term" value="C:nuclear chromosome"/>
    <property type="evidence" value="ECO:0007669"/>
    <property type="project" value="TreeGrafter"/>
</dbReference>
<keyword evidence="19" id="KW-1185">Reference proteome</keyword>
<dbReference type="InterPro" id="IPR013136">
    <property type="entry name" value="WSTF_Acf1_Cbp146"/>
</dbReference>
<dbReference type="InterPro" id="IPR013083">
    <property type="entry name" value="Znf_RING/FYVE/PHD"/>
</dbReference>
<evidence type="ECO:0000259" key="16">
    <source>
        <dbReference type="PROSITE" id="PS50827"/>
    </source>
</evidence>
<sequence length="1442" mass="166154">MPLLNKKPIGRREVPPNVKLTDKVYYLEASNEIFTTYDEFFERMIQLNSTLFSCEYTGKTGLTYFEALDSEKQAMKALGNFPPQLEQSVLFLVRNYLCRGRFEDLLNDVSLFMKDRYFLDEECFYIDGGQRIPVRVTGVRLIRDWAPENTSSKEPQIPPPEIFRYALEFLEGNSHPDSYSGPDIDEHAVFDHTCLHRARSVASKPKLKLFLKNSCVVRKERYDIKEKFISEIDALTWESACGGPPPQFPRTPMLQRGRQPKSANSAASTSSTPAGRLEGTSGNSEGTSSVNGTPKPVKEKRAYTKKTDTPKGMTEKKRLQIVAQQEELAPLFENAKKFGVDITKYEQKAKLLNTHEIAELKLLIKSSRTQEREQAREAKKMKIKAKHEWAKKRDDLDCDDLKALPVYPPLNLPAWLNDEELSEYLAILQFFTAFQELLPIKEVRGTHRVNLTDIIMAIRCADPQYSTYADLMKILLSARTDRADEEDGDEADLSSKDEIALIQLQNCDPDHKIHGERIREMNFLHEQIRLTHGQSLRHIPVDWMTLTELLRLVLLTSGYYTGQSTHRHRLFARGNYKGYEDAGYVYRMSHPDTMEKLRTGTVFDLTPLERLELMKVVVYQLLSYNKFRSRQDDRLFELWEQRRELKKLRNWDQTQEQEAKDARLAREYEADLIQEQGAEAAKEHVKEWPAPSEETLKLKHHLKAVHDSRRFDRDELEQMLLSGVAFNELELSEIILARDLQREKVQEVERQLLETIFDLTTMAGQLHLGRDRAFRNYFLLECLPCLLVENPIGADHVGECSEPTPVADCEQVPTVFPKNTCLPLNCASTEARRSTYDKEARRGLANGRWTPEASIFWNDCTYYFIAAVSTPNKKISEYGSEEATRQFVLGCSGNMNTCSVHGEGQKRRPRWTFVDSMEKVDKIVAACNPRGLREIDLAEEITFHRPRIVEVMEKVETKLANGQFWSLFMVDQPDPAQMQSGVEWEVEIRELLLDLEEKIEQGLLGRLPASIDRQQWRDLLLETGDITPLIENSVVVRGAQDEVVWTKEELPRLTDVQKLSVAFLQLVQCIGLKFLQKPFGVMKTDDKGRHVVMATAVFLRWQRALLSCDSIPAICLFLSTLEPAIMWDKSRLQARCRACRRKANAEQLVLCADCDRCYHFECARLESGPAPLDWCCTDCKATRRKIAAAEKRKAQKEAAVTHEQEEMEDEHAGDENSLNATMEEELSQANGHGNNNVFRTSSGRAVRRVQYDDGGSTPDFESSPRPLKSSKRHSARSNGYVNPAELVDDDLDYDSESSSVSRSKRKRKNVDEYTESPLRTLAPVLRDADLTSRAKIEELEKLIREAMREPYAWPFLEPVDKKEVPDYYNVITRPMDLRTMINKIKQRVYDTPEEVRSDAYLIIANCKEYNEEGSEIYDCAERLEDFFQERFRTFFEDKKKRR</sequence>
<evidence type="ECO:0000256" key="2">
    <source>
        <dbReference type="ARBA" id="ARBA00022723"/>
    </source>
</evidence>
<feature type="domain" description="WAC" evidence="17">
    <location>
        <begin position="22"/>
        <end position="131"/>
    </location>
</feature>
<dbReference type="InterPro" id="IPR028941">
    <property type="entry name" value="WHIM2_dom"/>
</dbReference>
<dbReference type="GO" id="GO:0031445">
    <property type="term" value="P:regulation of heterochromatin formation"/>
    <property type="evidence" value="ECO:0007669"/>
    <property type="project" value="TreeGrafter"/>
</dbReference>
<comment type="subcellular location">
    <subcellularLocation>
        <location evidence="1 12">Nucleus</location>
    </subcellularLocation>
</comment>
<organism evidence="18 19">
    <name type="scientific">Ancylostoma ceylanicum</name>
    <dbReference type="NCBI Taxonomy" id="53326"/>
    <lineage>
        <taxon>Eukaryota</taxon>
        <taxon>Metazoa</taxon>
        <taxon>Ecdysozoa</taxon>
        <taxon>Nematoda</taxon>
        <taxon>Chromadorea</taxon>
        <taxon>Rhabditida</taxon>
        <taxon>Rhabditina</taxon>
        <taxon>Rhabditomorpha</taxon>
        <taxon>Strongyloidea</taxon>
        <taxon>Ancylostomatidae</taxon>
        <taxon>Ancylostomatinae</taxon>
        <taxon>Ancylostoma</taxon>
    </lineage>
</organism>
<dbReference type="PROSITE" id="PS50016">
    <property type="entry name" value="ZF_PHD_2"/>
    <property type="match status" value="1"/>
</dbReference>
<dbReference type="Pfam" id="PF10537">
    <property type="entry name" value="WAC_Acf1_DNA_bd"/>
    <property type="match status" value="1"/>
</dbReference>
<evidence type="ECO:0000259" key="15">
    <source>
        <dbReference type="PROSITE" id="PS50016"/>
    </source>
</evidence>
<dbReference type="SMART" id="SM00297">
    <property type="entry name" value="BROMO"/>
    <property type="match status" value="1"/>
</dbReference>
<dbReference type="GO" id="GO:0008623">
    <property type="term" value="C:CHRAC"/>
    <property type="evidence" value="ECO:0007669"/>
    <property type="project" value="TreeGrafter"/>
</dbReference>
<dbReference type="PROSITE" id="PS00633">
    <property type="entry name" value="BROMODOMAIN_1"/>
    <property type="match status" value="1"/>
</dbReference>
<dbReference type="GO" id="GO:0006355">
    <property type="term" value="P:regulation of DNA-templated transcription"/>
    <property type="evidence" value="ECO:0007669"/>
    <property type="project" value="TreeGrafter"/>
</dbReference>
<dbReference type="OrthoDB" id="332390at2759"/>
<reference evidence="19" key="1">
    <citation type="journal article" date="2015" name="Nat. Genet.">
        <title>The genome and transcriptome of the zoonotic hookworm Ancylostoma ceylanicum identify infection-specific gene families.</title>
        <authorList>
            <person name="Schwarz E.M."/>
            <person name="Hu Y."/>
            <person name="Antoshechkin I."/>
            <person name="Miller M.M."/>
            <person name="Sternberg P.W."/>
            <person name="Aroian R.V."/>
        </authorList>
    </citation>
    <scope>NUCLEOTIDE SEQUENCE</scope>
    <source>
        <strain evidence="19">HY135</strain>
    </source>
</reference>
<dbReference type="PRINTS" id="PR00503">
    <property type="entry name" value="BROMODOMAIN"/>
</dbReference>
<dbReference type="Gene3D" id="3.30.40.10">
    <property type="entry name" value="Zinc/RING finger domain, C3HC4 (zinc finger)"/>
    <property type="match status" value="1"/>
</dbReference>
<dbReference type="Pfam" id="PF15612">
    <property type="entry name" value="WHIM1"/>
    <property type="match status" value="1"/>
</dbReference>
<keyword evidence="5" id="KW-0805">Transcription regulation</keyword>
<dbReference type="EMBL" id="JARK01000032">
    <property type="protein sequence ID" value="EYC45320.1"/>
    <property type="molecule type" value="Genomic_DNA"/>
</dbReference>
<dbReference type="GO" id="GO:0003677">
    <property type="term" value="F:DNA binding"/>
    <property type="evidence" value="ECO:0007669"/>
    <property type="project" value="TreeGrafter"/>
</dbReference>
<evidence type="ECO:0000256" key="10">
    <source>
        <dbReference type="PROSITE-ProRule" id="PRU00035"/>
    </source>
</evidence>
<keyword evidence="2" id="KW-0479">Metal-binding</keyword>
<proteinExistence type="predicted"/>
<dbReference type="InterPro" id="IPR019786">
    <property type="entry name" value="Zinc_finger_PHD-type_CS"/>
</dbReference>
<dbReference type="SMART" id="SM00249">
    <property type="entry name" value="PHD"/>
    <property type="match status" value="1"/>
</dbReference>
<feature type="compositionally biased region" description="Low complexity" evidence="13">
    <location>
        <begin position="262"/>
        <end position="293"/>
    </location>
</feature>
<dbReference type="InterPro" id="IPR028942">
    <property type="entry name" value="WHIM1_dom"/>
</dbReference>
<dbReference type="Proteomes" id="UP000024635">
    <property type="component" value="Unassembled WGS sequence"/>
</dbReference>
<feature type="region of interest" description="Disordered" evidence="13">
    <location>
        <begin position="239"/>
        <end position="312"/>
    </location>
</feature>
<comment type="caution">
    <text evidence="18">The sequence shown here is derived from an EMBL/GenBank/DDBJ whole genome shotgun (WGS) entry which is preliminary data.</text>
</comment>
<keyword evidence="8" id="KW-0804">Transcription</keyword>
<evidence type="ECO:0000256" key="8">
    <source>
        <dbReference type="ARBA" id="ARBA00023163"/>
    </source>
</evidence>
<evidence type="ECO:0008006" key="20">
    <source>
        <dbReference type="Google" id="ProtNLM"/>
    </source>
</evidence>
<feature type="compositionally biased region" description="Acidic residues" evidence="13">
    <location>
        <begin position="1286"/>
        <end position="1295"/>
    </location>
</feature>
<evidence type="ECO:0000256" key="7">
    <source>
        <dbReference type="ARBA" id="ARBA00023117"/>
    </source>
</evidence>
<feature type="domain" description="PHD-type" evidence="15">
    <location>
        <begin position="1133"/>
        <end position="1182"/>
    </location>
</feature>
<feature type="domain" description="Bromo" evidence="14">
    <location>
        <begin position="1347"/>
        <end position="1417"/>
    </location>
</feature>
<dbReference type="PROSITE" id="PS01359">
    <property type="entry name" value="ZF_PHD_1"/>
    <property type="match status" value="1"/>
</dbReference>
<dbReference type="Gene3D" id="1.20.920.10">
    <property type="entry name" value="Bromodomain-like"/>
    <property type="match status" value="1"/>
</dbReference>
<evidence type="ECO:0000256" key="5">
    <source>
        <dbReference type="ARBA" id="ARBA00023015"/>
    </source>
</evidence>
<dbReference type="PROSITE" id="PS51136">
    <property type="entry name" value="WAC"/>
    <property type="match status" value="1"/>
</dbReference>
<dbReference type="SUPFAM" id="SSF57903">
    <property type="entry name" value="FYVE/PHD zinc finger"/>
    <property type="match status" value="1"/>
</dbReference>
<dbReference type="GO" id="GO:0008270">
    <property type="term" value="F:zinc ion binding"/>
    <property type="evidence" value="ECO:0007669"/>
    <property type="project" value="UniProtKB-KW"/>
</dbReference>